<evidence type="ECO:0000256" key="1">
    <source>
        <dbReference type="ARBA" id="ARBA00022679"/>
    </source>
</evidence>
<dbReference type="InterPro" id="IPR043519">
    <property type="entry name" value="NT_sf"/>
</dbReference>
<keyword evidence="5 7" id="KW-0460">Magnesium</keyword>
<evidence type="ECO:0000313" key="10">
    <source>
        <dbReference type="EMBL" id="CAL1239534.1"/>
    </source>
</evidence>
<organism evidence="10 11">
    <name type="scientific">Candidatus Methylocalor cossyra</name>
    <dbReference type="NCBI Taxonomy" id="3108543"/>
    <lineage>
        <taxon>Bacteria</taxon>
        <taxon>Pseudomonadati</taxon>
        <taxon>Pseudomonadota</taxon>
        <taxon>Gammaproteobacteria</taxon>
        <taxon>Methylococcales</taxon>
        <taxon>Methylococcaceae</taxon>
        <taxon>Candidatus Methylocalor</taxon>
    </lineage>
</organism>
<feature type="domain" description="PII-uridylyltransferase/Glutamine-synthetase adenylyltransferase" evidence="9">
    <location>
        <begin position="832"/>
        <end position="917"/>
    </location>
</feature>
<evidence type="ECO:0000313" key="11">
    <source>
        <dbReference type="Proteomes" id="UP001497493"/>
    </source>
</evidence>
<dbReference type="PANTHER" id="PTHR30621">
    <property type="entry name" value="GLUTAMINE SYNTHETASE ADENYLYLTRANSFERASE"/>
    <property type="match status" value="1"/>
</dbReference>
<gene>
    <name evidence="7 10" type="primary">glnE</name>
    <name evidence="10" type="ORF">MECH1_V1_0758</name>
</gene>
<dbReference type="Pfam" id="PF08335">
    <property type="entry name" value="GlnD_UR_UTase"/>
    <property type="match status" value="2"/>
</dbReference>
<keyword evidence="3 7" id="KW-0547">Nucleotide-binding</keyword>
<reference evidence="10 11" key="1">
    <citation type="submission" date="2024-04" db="EMBL/GenBank/DDBJ databases">
        <authorList>
            <person name="Cremers G."/>
        </authorList>
    </citation>
    <scope>NUCLEOTIDE SEQUENCE [LARGE SCALE GENOMIC DNA]</scope>
    <source>
        <strain evidence="10">MeCH1-AG</strain>
    </source>
</reference>
<feature type="domain" description="PII-uridylyltransferase/Glutamine-synthetase adenylyltransferase" evidence="9">
    <location>
        <begin position="310"/>
        <end position="449"/>
    </location>
</feature>
<evidence type="ECO:0000259" key="9">
    <source>
        <dbReference type="Pfam" id="PF08335"/>
    </source>
</evidence>
<evidence type="ECO:0000256" key="6">
    <source>
        <dbReference type="ARBA" id="ARBA00023268"/>
    </source>
</evidence>
<comment type="cofactor">
    <cofactor evidence="7">
        <name>Mg(2+)</name>
        <dbReference type="ChEBI" id="CHEBI:18420"/>
    </cofactor>
</comment>
<dbReference type="HAMAP" id="MF_00802">
    <property type="entry name" value="GlnE"/>
    <property type="match status" value="1"/>
</dbReference>
<dbReference type="Gene3D" id="1.20.120.1510">
    <property type="match status" value="1"/>
</dbReference>
<feature type="domain" description="Glutamate-ammonia ligase adenylyltransferase repeated" evidence="8">
    <location>
        <begin position="557"/>
        <end position="808"/>
    </location>
</feature>
<feature type="domain" description="Glutamate-ammonia ligase adenylyltransferase repeated" evidence="8">
    <location>
        <begin position="43"/>
        <end position="288"/>
    </location>
</feature>
<protein>
    <recommendedName>
        <fullName evidence="7">Bifunctional glutamine synthetase adenylyltransferase/adenylyl-removing enzyme</fullName>
    </recommendedName>
    <alternativeName>
        <fullName evidence="7">ATP:glutamine synthetase adenylyltransferase</fullName>
    </alternativeName>
    <alternativeName>
        <fullName evidence="7">ATase</fullName>
    </alternativeName>
    <domain>
        <recommendedName>
            <fullName evidence="7">Glutamine synthetase adenylyl-L-tyrosine phosphorylase</fullName>
            <ecNumber evidence="7">2.7.7.89</ecNumber>
        </recommendedName>
        <alternativeName>
            <fullName evidence="7">Adenylyl removase</fullName>
            <shortName evidence="7">AR</shortName>
            <shortName evidence="7">AT-N</shortName>
        </alternativeName>
    </domain>
    <domain>
        <recommendedName>
            <fullName evidence="7">Glutamine synthetase adenylyl transferase</fullName>
            <ecNumber evidence="7">2.7.7.42</ecNumber>
        </recommendedName>
        <alternativeName>
            <fullName evidence="7">Adenylyl transferase</fullName>
            <shortName evidence="7">AT</shortName>
            <shortName evidence="7">AT-C</shortName>
        </alternativeName>
    </domain>
</protein>
<keyword evidence="2 7" id="KW-0548">Nucleotidyltransferase</keyword>
<name>A0ABM9NG13_9GAMM</name>
<dbReference type="NCBIfam" id="NF008292">
    <property type="entry name" value="PRK11072.1"/>
    <property type="match status" value="1"/>
</dbReference>
<keyword evidence="11" id="KW-1185">Reference proteome</keyword>
<keyword evidence="1 7" id="KW-0808">Transferase</keyword>
<comment type="function">
    <text evidence="7">Involved in the regulation of glutamine synthetase GlnA, a key enzyme in the process to assimilate ammonia. When cellular nitrogen levels are high, the C-terminal adenylyl transferase (AT) inactivates GlnA by covalent transfer of an adenylyl group from ATP to specific tyrosine residue of GlnA, thus reducing its activity. Conversely, when nitrogen levels are low, the N-terminal adenylyl removase (AR) activates GlnA by removing the adenylyl group by phosphorolysis, increasing its activity. The regulatory region of GlnE binds the signal transduction protein PII (GlnB) which indicates the nitrogen status of the cell.</text>
</comment>
<comment type="catalytic activity">
    <reaction evidence="7">
        <text>[glutamine synthetase]-L-tyrosine + ATP = [glutamine synthetase]-O(4)-(5'-adenylyl)-L-tyrosine + diphosphate</text>
        <dbReference type="Rhea" id="RHEA:18589"/>
        <dbReference type="Rhea" id="RHEA-COMP:10660"/>
        <dbReference type="Rhea" id="RHEA-COMP:10661"/>
        <dbReference type="ChEBI" id="CHEBI:30616"/>
        <dbReference type="ChEBI" id="CHEBI:33019"/>
        <dbReference type="ChEBI" id="CHEBI:46858"/>
        <dbReference type="ChEBI" id="CHEBI:83624"/>
        <dbReference type="EC" id="2.7.7.42"/>
    </reaction>
</comment>
<comment type="catalytic activity">
    <reaction evidence="7">
        <text>[glutamine synthetase]-O(4)-(5'-adenylyl)-L-tyrosine + phosphate = [glutamine synthetase]-L-tyrosine + ADP</text>
        <dbReference type="Rhea" id="RHEA:43716"/>
        <dbReference type="Rhea" id="RHEA-COMP:10660"/>
        <dbReference type="Rhea" id="RHEA-COMP:10661"/>
        <dbReference type="ChEBI" id="CHEBI:43474"/>
        <dbReference type="ChEBI" id="CHEBI:46858"/>
        <dbReference type="ChEBI" id="CHEBI:83624"/>
        <dbReference type="ChEBI" id="CHEBI:456216"/>
        <dbReference type="EC" id="2.7.7.89"/>
    </reaction>
</comment>
<comment type="similarity">
    <text evidence="7">Belongs to the GlnE family.</text>
</comment>
<keyword evidence="4 7" id="KW-0067">ATP-binding</keyword>
<keyword evidence="6 7" id="KW-0511">Multifunctional enzyme</keyword>
<dbReference type="InterPro" id="IPR013546">
    <property type="entry name" value="PII_UdlTrfase/GS_AdlTrfase"/>
</dbReference>
<dbReference type="Gene3D" id="3.30.460.10">
    <property type="entry name" value="Beta Polymerase, domain 2"/>
    <property type="match status" value="2"/>
</dbReference>
<dbReference type="EC" id="2.7.7.89" evidence="7"/>
<dbReference type="PANTHER" id="PTHR30621:SF0">
    <property type="entry name" value="BIFUNCTIONAL GLUTAMINE SYNTHETASE ADENYLYLTRANSFERASE_ADENYLYL-REMOVING ENZYME"/>
    <property type="match status" value="1"/>
</dbReference>
<dbReference type="EC" id="2.7.7.42" evidence="7"/>
<evidence type="ECO:0000259" key="8">
    <source>
        <dbReference type="Pfam" id="PF03710"/>
    </source>
</evidence>
<dbReference type="GO" id="GO:0008882">
    <property type="term" value="F:[glutamate-ammonia-ligase] adenylyltransferase activity"/>
    <property type="evidence" value="ECO:0007669"/>
    <property type="project" value="UniProtKB-EC"/>
</dbReference>
<dbReference type="Pfam" id="PF03710">
    <property type="entry name" value="GlnE"/>
    <property type="match status" value="2"/>
</dbReference>
<accession>A0ABM9NG13</accession>
<dbReference type="Gene3D" id="1.20.120.330">
    <property type="entry name" value="Nucleotidyltransferases domain 2"/>
    <property type="match status" value="2"/>
</dbReference>
<evidence type="ECO:0000256" key="5">
    <source>
        <dbReference type="ARBA" id="ARBA00022842"/>
    </source>
</evidence>
<dbReference type="SUPFAM" id="SSF81301">
    <property type="entry name" value="Nucleotidyltransferase"/>
    <property type="match status" value="2"/>
</dbReference>
<dbReference type="CDD" id="cd05401">
    <property type="entry name" value="NT_GlnE_GlnD_like"/>
    <property type="match status" value="2"/>
</dbReference>
<dbReference type="SUPFAM" id="SSF81593">
    <property type="entry name" value="Nucleotidyltransferase substrate binding subunit/domain"/>
    <property type="match status" value="2"/>
</dbReference>
<dbReference type="InterPro" id="IPR005190">
    <property type="entry name" value="GlnE_rpt_dom"/>
</dbReference>
<dbReference type="RefSeq" id="WP_348759079.1">
    <property type="nucleotide sequence ID" value="NZ_OZ026884.1"/>
</dbReference>
<feature type="region of interest" description="Adenylyl removase" evidence="7">
    <location>
        <begin position="1"/>
        <end position="453"/>
    </location>
</feature>
<feature type="region of interest" description="Adenylyl transferase" evidence="7">
    <location>
        <begin position="461"/>
        <end position="949"/>
    </location>
</feature>
<evidence type="ECO:0000256" key="3">
    <source>
        <dbReference type="ARBA" id="ARBA00022741"/>
    </source>
</evidence>
<dbReference type="GO" id="GO:0047388">
    <property type="term" value="F:[glutamine synthetase]-adenylyl-L-tyrosine phosphorylase activity"/>
    <property type="evidence" value="ECO:0007669"/>
    <property type="project" value="UniProtKB-EC"/>
</dbReference>
<dbReference type="InterPro" id="IPR023057">
    <property type="entry name" value="GlnE"/>
</dbReference>
<evidence type="ECO:0000256" key="2">
    <source>
        <dbReference type="ARBA" id="ARBA00022695"/>
    </source>
</evidence>
<evidence type="ECO:0000256" key="7">
    <source>
        <dbReference type="HAMAP-Rule" id="MF_00802"/>
    </source>
</evidence>
<dbReference type="EMBL" id="OZ026884">
    <property type="protein sequence ID" value="CAL1239534.1"/>
    <property type="molecule type" value="Genomic_DNA"/>
</dbReference>
<sequence>MPVTGLSRDALPEPLRQPVALAWSEFSAKAASWVSALPPEVVDSLARVWAVSPFVAGQCLRRPELLRELIESGRLGCALRPGEYRDALRRTLAGSADDGELMARLRRFRNREMVRIAWRDIAGWASLEETLEALSLLAESVVEESLAVLFQRSCAVHGTPLDRHGQPQSLVVLGMGKLGAWELNFSSDIDLIFAYREDGVLPGKKGLHYAEFYTRLAQNLIKVLEAITEDGFVFRVDTRLRPFGESGPLVLSFAALEAYYQGQAREWERYAMVKARTIAGDFAAGRELEEFLRPFVYRRYLDYRALGELRALKRKIAQELRRKDRQDNIKLGPGGIREIEFIVQAFQLIRGGREKRLRQRRLQAVLTALGELELLPDPVVARLRSAYRQLRTVENRLQQYGDRQTHDLPVDPRARAALAYALGHPDWDNFRAALDEIRAAVHEVFEQVIAAPEAQDRIALALTDPPEQLGSSLRALGWEPPEPALVALERLRQTPAIRRLSARAVAELERLLPSLMRAAAAETEPAATLERLLEVITAVAGRSVYLSLLAENPPALAQLVKLTATSPWIAHTIARHPLLLDELVDPRSLYRPLDRDQLARELTRKLEAVDPGDPEQLLIALRQFKQAAVLRVAAADLAGAIPVMVVSDHLTAIAELLIAESLRLAWRQTAARHGVPPAASPDRPDGFAVIAYGKLGGIELGYGSDLDLVFLYEGDDLAPTSGDRPVTTAEFYARLAKRVIHWLTTNSPAGVLYDVDLRLRPSGNAGLLVSSLPAYETYQMQSAWTWEQQALVKARWVAGDPGVGARFQGIRERSLRRRREIGRLRQEIRDMREKMRASLSGKDPARFDLKRDEGGIVDIEFLVQFGILSRASDHEALARWTDVVRQLDALTAAGFLSADAAALLRRAYCTFREAAHRAALREQPAVVPAGQYAELRAEVQALWREFMER</sequence>
<dbReference type="Proteomes" id="UP001497493">
    <property type="component" value="Chromosome"/>
</dbReference>
<proteinExistence type="inferred from homology"/>
<evidence type="ECO:0000256" key="4">
    <source>
        <dbReference type="ARBA" id="ARBA00022840"/>
    </source>
</evidence>